<dbReference type="PANTHER" id="PTHR36080:SF1">
    <property type="entry name" value="DBJ|BAA96220.1"/>
    <property type="match status" value="1"/>
</dbReference>
<reference evidence="5" key="3">
    <citation type="journal article" date="2018" name="Algal Res.">
        <title>Characterization of plant carbon substrate utilization by Auxenochlorella protothecoides.</title>
        <authorList>
            <person name="Vogler B.W."/>
            <person name="Starkenburg S.R."/>
            <person name="Sudasinghe N."/>
            <person name="Schambach J.Y."/>
            <person name="Rollin J.A."/>
            <person name="Pattathil S."/>
            <person name="Barry A.N."/>
        </authorList>
    </citation>
    <scope>NUCLEOTIDE SEQUENCE [LARGE SCALE GENOMIC DNA]</scope>
    <source>
        <strain evidence="5">UTEX 25</strain>
    </source>
</reference>
<dbReference type="EMBL" id="GDKF01004424">
    <property type="protein sequence ID" value="JAT74198.1"/>
    <property type="molecule type" value="Transcribed_RNA"/>
</dbReference>
<protein>
    <submittedName>
        <fullName evidence="2">Uncharacterized protein</fullName>
    </submittedName>
</protein>
<dbReference type="KEGG" id="apro:F751_5449"/>
<reference evidence="3" key="5">
    <citation type="submission" date="2018-11" db="EMBL/GenBank/DDBJ databases">
        <title>Characterization of plant carbon substrate utilization by Auxenochlorella protothecoides.</title>
        <authorList>
            <person name="Vogler B.W."/>
            <person name="Starkenburg S.R."/>
            <person name="Sudasinghe N."/>
            <person name="Schambach J.Y."/>
            <person name="Rollin J.A."/>
            <person name="Pattathil S."/>
            <person name="Barry A.N."/>
        </authorList>
    </citation>
    <scope>NUCLEOTIDE SEQUENCE [LARGE SCALE GENOMIC DNA]</scope>
    <source>
        <strain evidence="3">UTEX 25</strain>
    </source>
</reference>
<reference evidence="2 4" key="1">
    <citation type="journal article" date="2014" name="BMC Genomics">
        <title>Oil accumulation mechanisms of the oleaginous microalga Chlorella protothecoides revealed through its genome, transcriptomes, and proteomes.</title>
        <authorList>
            <person name="Gao C."/>
            <person name="Wang Y."/>
            <person name="Shen Y."/>
            <person name="Yan D."/>
            <person name="He X."/>
            <person name="Dai J."/>
            <person name="Wu Q."/>
        </authorList>
    </citation>
    <scope>NUCLEOTIDE SEQUENCE [LARGE SCALE GENOMIC DNA]</scope>
    <source>
        <strain evidence="2 4">0710</strain>
    </source>
</reference>
<organism evidence="2 4">
    <name type="scientific">Auxenochlorella protothecoides</name>
    <name type="common">Green microalga</name>
    <name type="synonym">Chlorella protothecoides</name>
    <dbReference type="NCBI Taxonomy" id="3075"/>
    <lineage>
        <taxon>Eukaryota</taxon>
        <taxon>Viridiplantae</taxon>
        <taxon>Chlorophyta</taxon>
        <taxon>core chlorophytes</taxon>
        <taxon>Trebouxiophyceae</taxon>
        <taxon>Chlorellales</taxon>
        <taxon>Chlorellaceae</taxon>
        <taxon>Auxenochlorella</taxon>
    </lineage>
</organism>
<dbReference type="OrthoDB" id="515744at2759"/>
<dbReference type="EMBL" id="KL662157">
    <property type="protein sequence ID" value="KFM27884.1"/>
    <property type="molecule type" value="Genomic_DNA"/>
</dbReference>
<reference evidence="1" key="2">
    <citation type="submission" date="2015-08" db="EMBL/GenBank/DDBJ databases">
        <authorList>
            <person name="Babu N.S."/>
            <person name="Beckwith C.J."/>
            <person name="Beseler K.G."/>
            <person name="Brison A."/>
            <person name="Carone J.V."/>
            <person name="Caskin T.P."/>
            <person name="Diamond M."/>
            <person name="Durham M.E."/>
            <person name="Foxe J.M."/>
            <person name="Go M."/>
            <person name="Henderson B.A."/>
            <person name="Jones I.B."/>
            <person name="McGettigan J.A."/>
            <person name="Micheletti S.J."/>
            <person name="Nasrallah M.E."/>
            <person name="Ortiz D."/>
            <person name="Piller C.R."/>
            <person name="Privatt S.R."/>
            <person name="Schneider S.L."/>
            <person name="Sharp S."/>
            <person name="Smith T.C."/>
            <person name="Stanton J.D."/>
            <person name="Ullery H.E."/>
            <person name="Wilson R.J."/>
            <person name="Serrano M.G."/>
            <person name="Buck G."/>
            <person name="Lee V."/>
            <person name="Wang Y."/>
            <person name="Carvalho R."/>
            <person name="Voegtly L."/>
            <person name="Shi R."/>
            <person name="Duckworth R."/>
            <person name="Johnson A."/>
            <person name="Loviza R."/>
            <person name="Walstead R."/>
            <person name="Shah Z."/>
            <person name="Kiflezghi M."/>
            <person name="Wade K."/>
            <person name="Ball S.L."/>
            <person name="Bradley K.W."/>
            <person name="Asai D.J."/>
            <person name="Bowman C.A."/>
            <person name="Russell D.A."/>
            <person name="Pope W.H."/>
            <person name="Jacobs-Sera D."/>
            <person name="Hendrix R.W."/>
            <person name="Hatfull G.F."/>
        </authorList>
    </citation>
    <scope>NUCLEOTIDE SEQUENCE</scope>
</reference>
<dbReference type="Proteomes" id="UP000028924">
    <property type="component" value="Unassembled WGS sequence"/>
</dbReference>
<proteinExistence type="predicted"/>
<keyword evidence="4" id="KW-1185">Reference proteome</keyword>
<dbReference type="AlphaFoldDB" id="A0A087SQ80"/>
<dbReference type="Proteomes" id="UP000279271">
    <property type="component" value="Unassembled WGS sequence"/>
</dbReference>
<dbReference type="RefSeq" id="XP_011400873.1">
    <property type="nucleotide sequence ID" value="XM_011402571.1"/>
</dbReference>
<evidence type="ECO:0000313" key="3">
    <source>
        <dbReference type="EMBL" id="RMZ54636.1"/>
    </source>
</evidence>
<dbReference type="GeneID" id="23616840"/>
<evidence type="ECO:0000313" key="1">
    <source>
        <dbReference type="EMBL" id="JAT74198.1"/>
    </source>
</evidence>
<dbReference type="STRING" id="3075.A0A087SQ80"/>
<gene>
    <name evidence="3" type="ORF">APUTEX25_003014</name>
    <name evidence="2" type="ORF">F751_5449</name>
    <name evidence="1" type="ORF">g.100190</name>
</gene>
<dbReference type="PANTHER" id="PTHR36080">
    <property type="entry name" value="DBJ|BAA96220.1"/>
    <property type="match status" value="1"/>
</dbReference>
<accession>A0A087SQ80</accession>
<evidence type="ECO:0000313" key="5">
    <source>
        <dbReference type="Proteomes" id="UP000279271"/>
    </source>
</evidence>
<evidence type="ECO:0000313" key="4">
    <source>
        <dbReference type="Proteomes" id="UP000028924"/>
    </source>
</evidence>
<sequence>MFQPGAAEPLRLNMEPLSSAGSLRRPSQALTAEPVEPLPERWQAALRNLDTASTCADSLASALDEALYLDTMEWQRAVPASQQHQAKQSLLNRVRALETLLTDCRGNLAASEKLRREGEARVQELEGELENNAKVFRLHYEALLDKDQTISDLQAVIAALSLGSMDQQAEGGPGRTQR</sequence>
<dbReference type="EMBL" id="QOKY01000173">
    <property type="protein sequence ID" value="RMZ54636.1"/>
    <property type="molecule type" value="Genomic_DNA"/>
</dbReference>
<evidence type="ECO:0000313" key="2">
    <source>
        <dbReference type="EMBL" id="KFM27884.1"/>
    </source>
</evidence>
<name>A0A087SQ80_AUXPR</name>
<reference evidence="3" key="4">
    <citation type="submission" date="2018-10" db="EMBL/GenBank/DDBJ databases">
        <authorList>
            <person name="Hovde B."/>
            <person name="Zhang X."/>
        </authorList>
    </citation>
    <scope>NUCLEOTIDE SEQUENCE [LARGE SCALE GENOMIC DNA]</scope>
    <source>
        <strain evidence="3">UTEX 25</strain>
    </source>
</reference>